<dbReference type="Proteomes" id="UP000612956">
    <property type="component" value="Unassembled WGS sequence"/>
</dbReference>
<feature type="domain" description="Limonene-1,2-epoxide hydrolase" evidence="1">
    <location>
        <begin position="12"/>
        <end position="122"/>
    </location>
</feature>
<name>A0A917V7M5_9NOCA</name>
<protein>
    <recommendedName>
        <fullName evidence="1">Limonene-1,2-epoxide hydrolase domain-containing protein</fullName>
    </recommendedName>
</protein>
<dbReference type="RefSeq" id="WP_188828566.1">
    <property type="nucleotide sequence ID" value="NZ_BMMW01000002.1"/>
</dbReference>
<evidence type="ECO:0000313" key="2">
    <source>
        <dbReference type="EMBL" id="GGK48039.1"/>
    </source>
</evidence>
<sequence>MTDEPKLPDNDVTLVRQFFGALELGLVDEALDLLADDIVWKNTGLPTLSGKPQVAKVLRALNKPQFGFGVDIHHIAGHDGVVLTDRTDYLSVGPIRTGFWVSGTFHIANTHITLWDDHFSMGNFTAGVFKGIVNAIIKR</sequence>
<accession>A0A917V7M5</accession>
<dbReference type="SUPFAM" id="SSF54427">
    <property type="entry name" value="NTF2-like"/>
    <property type="match status" value="1"/>
</dbReference>
<comment type="caution">
    <text evidence="2">The sequence shown here is derived from an EMBL/GenBank/DDBJ whole genome shotgun (WGS) entry which is preliminary data.</text>
</comment>
<organism evidence="2 3">
    <name type="scientific">Nocardia camponoti</name>
    <dbReference type="NCBI Taxonomy" id="1616106"/>
    <lineage>
        <taxon>Bacteria</taxon>
        <taxon>Bacillati</taxon>
        <taxon>Actinomycetota</taxon>
        <taxon>Actinomycetes</taxon>
        <taxon>Mycobacteriales</taxon>
        <taxon>Nocardiaceae</taxon>
        <taxon>Nocardia</taxon>
    </lineage>
</organism>
<proteinExistence type="predicted"/>
<keyword evidence="3" id="KW-1185">Reference proteome</keyword>
<dbReference type="AlphaFoldDB" id="A0A917V7M5"/>
<reference evidence="2" key="1">
    <citation type="journal article" date="2014" name="Int. J. Syst. Evol. Microbiol.">
        <title>Complete genome sequence of Corynebacterium casei LMG S-19264T (=DSM 44701T), isolated from a smear-ripened cheese.</title>
        <authorList>
            <consortium name="US DOE Joint Genome Institute (JGI-PGF)"/>
            <person name="Walter F."/>
            <person name="Albersmeier A."/>
            <person name="Kalinowski J."/>
            <person name="Ruckert C."/>
        </authorList>
    </citation>
    <scope>NUCLEOTIDE SEQUENCE</scope>
    <source>
        <strain evidence="2">CGMCC 4.7278</strain>
    </source>
</reference>
<reference evidence="2" key="2">
    <citation type="submission" date="2020-09" db="EMBL/GenBank/DDBJ databases">
        <authorList>
            <person name="Sun Q."/>
            <person name="Zhou Y."/>
        </authorList>
    </citation>
    <scope>NUCLEOTIDE SEQUENCE</scope>
    <source>
        <strain evidence="2">CGMCC 4.7278</strain>
    </source>
</reference>
<dbReference type="InterPro" id="IPR032710">
    <property type="entry name" value="NTF2-like_dom_sf"/>
</dbReference>
<dbReference type="EMBL" id="BMMW01000002">
    <property type="protein sequence ID" value="GGK48039.1"/>
    <property type="molecule type" value="Genomic_DNA"/>
</dbReference>
<evidence type="ECO:0000259" key="1">
    <source>
        <dbReference type="Pfam" id="PF07858"/>
    </source>
</evidence>
<dbReference type="Pfam" id="PF07858">
    <property type="entry name" value="LEH"/>
    <property type="match status" value="1"/>
</dbReference>
<gene>
    <name evidence="2" type="ORF">GCM10011591_19260</name>
</gene>
<dbReference type="InterPro" id="IPR013100">
    <property type="entry name" value="LEH"/>
</dbReference>
<evidence type="ECO:0000313" key="3">
    <source>
        <dbReference type="Proteomes" id="UP000612956"/>
    </source>
</evidence>
<dbReference type="Gene3D" id="3.10.450.50">
    <property type="match status" value="1"/>
</dbReference>